<evidence type="ECO:0000256" key="2">
    <source>
        <dbReference type="ARBA" id="ARBA00004442"/>
    </source>
</evidence>
<feature type="domain" description="Trimeric autotransporter adhesin YadA-like head" evidence="12">
    <location>
        <begin position="1608"/>
        <end position="1634"/>
    </location>
</feature>
<feature type="domain" description="Trimeric autotransporter adhesin YadA-like stalk" evidence="13">
    <location>
        <begin position="346"/>
        <end position="389"/>
    </location>
</feature>
<keyword evidence="5" id="KW-1134">Transmembrane beta strand</keyword>
<evidence type="ECO:0000256" key="8">
    <source>
        <dbReference type="ARBA" id="ARBA00022927"/>
    </source>
</evidence>
<feature type="domain" description="Trimeric autotransporter adhesin YadA-like stalk" evidence="13">
    <location>
        <begin position="1680"/>
        <end position="1719"/>
    </location>
</feature>
<evidence type="ECO:0000256" key="3">
    <source>
        <dbReference type="ARBA" id="ARBA00005848"/>
    </source>
</evidence>
<feature type="domain" description="Trimeric autotransporter adhesin YadA-like stalk" evidence="13">
    <location>
        <begin position="484"/>
        <end position="528"/>
    </location>
</feature>
<keyword evidence="8" id="KW-0653">Protein transport</keyword>
<feature type="domain" description="Trimeric autotransporter adhesin YadA-like head" evidence="12">
    <location>
        <begin position="1636"/>
        <end position="1662"/>
    </location>
</feature>
<feature type="domain" description="Trimeric autotransporter adhesin YadA-like head" evidence="12">
    <location>
        <begin position="1431"/>
        <end position="1457"/>
    </location>
</feature>
<feature type="domain" description="Trimeric autotransporter adhesin YadA-like head" evidence="12">
    <location>
        <begin position="1300"/>
        <end position="1326"/>
    </location>
</feature>
<evidence type="ECO:0000313" key="14">
    <source>
        <dbReference type="EMBL" id="VEC00516.1"/>
    </source>
</evidence>
<feature type="domain" description="Trimeric autotransporter adhesin YadA-like head" evidence="12">
    <location>
        <begin position="960"/>
        <end position="986"/>
    </location>
</feature>
<dbReference type="Gene3D" id="1.20.5.170">
    <property type="match status" value="1"/>
</dbReference>
<dbReference type="InterPro" id="IPR005594">
    <property type="entry name" value="YadA_C"/>
</dbReference>
<keyword evidence="15" id="KW-1185">Reference proteome</keyword>
<feature type="domain" description="Trimeric autotransporter adhesin YadA-like head" evidence="12">
    <location>
        <begin position="1242"/>
        <end position="1268"/>
    </location>
</feature>
<evidence type="ECO:0000259" key="13">
    <source>
        <dbReference type="Pfam" id="PF05662"/>
    </source>
</evidence>
<dbReference type="EMBL" id="LR134201">
    <property type="protein sequence ID" value="VEC00516.1"/>
    <property type="molecule type" value="Genomic_DNA"/>
</dbReference>
<evidence type="ECO:0000256" key="7">
    <source>
        <dbReference type="ARBA" id="ARBA00022729"/>
    </source>
</evidence>
<feature type="domain" description="Trimeric autotransporter adhesin YadA-like stalk" evidence="13">
    <location>
        <begin position="208"/>
        <end position="251"/>
    </location>
</feature>
<feature type="domain" description="Trimeric autotransporter adhesin YadA-like head" evidence="12">
    <location>
        <begin position="405"/>
        <end position="431"/>
    </location>
</feature>
<dbReference type="GO" id="GO:0009986">
    <property type="term" value="C:cell surface"/>
    <property type="evidence" value="ECO:0007669"/>
    <property type="project" value="UniProtKB-SubCell"/>
</dbReference>
<feature type="domain" description="Trimeric autotransporter adhesin YadA-like head" evidence="12">
    <location>
        <begin position="267"/>
        <end position="293"/>
    </location>
</feature>
<feature type="domain" description="Trimeric autotransporter adhesin YadA-like head" evidence="12">
    <location>
        <begin position="683"/>
        <end position="709"/>
    </location>
</feature>
<feature type="domain" description="Trimeric autotransporter adhesin YadA-like stalk" evidence="13">
    <location>
        <begin position="1196"/>
        <end position="1236"/>
    </location>
</feature>
<sequence>MAAVAGTSNSIALGSGAVTAGANAVTGGTINGTAFTYAGGAPVGVLSIGAAGSERQITNVAAGRITATSTDGVNGSQLFATNTAVNGIGTTLTNINNGAGIKFFHTNSLLADSSATGTNSVAVGPAASATAANALAFGNGATAGTANSVALGNGATAGTANSVALGNGAVTAGANAVTGGTINGTAFTYAGGAPVGVLSLGAAGSERQITNVAAGQITATSTDAVNGSQLFATNTAVNSLGSSLTSINNGAGIKYFHTNSLLADSSATGTDSVAVGPAASATAANALAFGNGATAGTANSVALGNGAVTAGANAVTGGTINGTAFTYAGGAPVGVLSLGAAGSERQITNLAAGQITATSTDGVNGSQLFATNTTVNSLGSSLTSINNGAGIKYFHTNSLLADSSATGTNSVAVGPAASATAANALAFGNGATAGTANSVALGNGAVTAGANAVTGGTINGTAFTYAGGAPVGVLSVGAAGSERQITNVAAGRISGTSTDAVNGSQLFATNTSVNSLGTSLNNIVNNGTGIKYFHANSLLADSFATGTDSVAVGPAASATAANALAFGNGATAGTANSVALGSGSVTAGANAVTGDTINGTAFTYAGGAPVGVLSLGAAGSERQITNLAAGRISNTSTDAVNGSQLFATNTSVNSLGTSLNNIVNNGTGIKYFHANSLLADSFATGTDSVAVGPSASATAANALALGNGATAGTANSVALGSGAVTAGANAVTGGTINGTAFTYAGGAPVGVLSLGAAGSERQITNVAAGQITATSTDAVNGSQLFATNTAVNSLGSSLTSINNGAGIKYFHANSLLADSFATGTDSVAVGPAASATAANALAFGNGATAGTANSVALGSGAVTAAANAVTGDTINGTAFTYAGGAPVGVLSLGAAGSERQITNLAAGRISNTSTDAVNGSQLFATNTSVNSLGTSLNNIVNNGSGIKYFHANSLLADSSATGTDSVAVGPSASATAANALAFGNGATAGTANSVALGNGAVTAAANAVTGDTINGTAFTYAGGAPVGVLSLGAADSERQITNVAAGRISSTSTDAVNGSQLFATNTSVNSLGTSLNNIVNNGTGIKYFHANSLLADSSATGTDSVAIGPQSVSSGAQSLAAGAGATASTNGGVALGNQTSVQVLGGVALGQGAISDRAIVSSVGSIPVGSGAIRYDTSDATLLGAVSLGKAGEYRQITNLADGTSAQDAVTLRQLTGAIGSISSTGTMYFHANSTNPQDSLAAGQESIAVGPGTVVNGDNGIGIGNQSVVGQSAVGGIAIGRNSQVQLASGIAIGSQAEAQGEQSLALGAGAVATQATSIALGSSSITTVGAQTGYTAYGLSSPQTSVGELGIGTALGDRKITGVAAGSAANDAVNVAQLTAVGDQVALNTSNITSLGGRVTTIEGSINNISNGGGVKYFHANSTQADSVASGANSVAIGSNAVASGDGALASGNGAQASGAGTVAVGNGATASADGSVALGQGSSDNGRGAENYTGKYSNASNVTAGTVSVGNTATGETRTVSNVADGVQATDAVNLRQLDGAVAESKQYTDNSLSTINNSINNVTGSIAAVDSRVTQVEGNVNNLQNGTDGMFQVNNTSASPKPSATGTNAVAGGAGSVASGNNSAAIGTNAKASGANSVAMGNGASATANNSVAVGANSVANRDNSFSVGAVGSERQVTNVATATQGTDAVNLDQLNKSVSNITNNANSYTDNRFSELKRDVDKQDDRLSAGIASAMAMASLTQPYSPGASMVSLGAASYRDQSALSLGVSTISDNGHWVGKLQGSTNTQGNASIGVGIGYQW</sequence>
<evidence type="ECO:0000256" key="1">
    <source>
        <dbReference type="ARBA" id="ARBA00004241"/>
    </source>
</evidence>
<feature type="domain" description="Trimeric autotransporter adhesin YadA-like stalk" evidence="13">
    <location>
        <begin position="56"/>
        <end position="99"/>
    </location>
</feature>
<dbReference type="SUPFAM" id="SSF101967">
    <property type="entry name" value="Adhesin YadA, collagen-binding domain"/>
    <property type="match status" value="12"/>
</dbReference>
<dbReference type="Pfam" id="PF03895">
    <property type="entry name" value="YadA_anchor"/>
    <property type="match status" value="1"/>
</dbReference>
<dbReference type="Proteomes" id="UP000274122">
    <property type="component" value="Chromosome"/>
</dbReference>
<keyword evidence="9" id="KW-0472">Membrane</keyword>
<evidence type="ECO:0000259" key="11">
    <source>
        <dbReference type="Pfam" id="PF03895"/>
    </source>
</evidence>
<feature type="domain" description="Trimeric autotransporter adhesin YadA-like stalk" evidence="13">
    <location>
        <begin position="1039"/>
        <end position="1083"/>
    </location>
</feature>
<dbReference type="Gene3D" id="1.20.5.2280">
    <property type="match status" value="1"/>
</dbReference>
<evidence type="ECO:0000256" key="9">
    <source>
        <dbReference type="ARBA" id="ARBA00023136"/>
    </source>
</evidence>
<dbReference type="InterPro" id="IPR011049">
    <property type="entry name" value="Serralysin-like_metalloprot_C"/>
</dbReference>
<keyword evidence="7" id="KW-0732">Signal</keyword>
<feature type="domain" description="Trimeric autotransporter adhesin YadA-like head" evidence="12">
    <location>
        <begin position="544"/>
        <end position="570"/>
    </location>
</feature>
<evidence type="ECO:0000256" key="4">
    <source>
        <dbReference type="ARBA" id="ARBA00022448"/>
    </source>
</evidence>
<dbReference type="InterPro" id="IPR045584">
    <property type="entry name" value="Pilin-like"/>
</dbReference>
<keyword evidence="10" id="KW-0998">Cell outer membrane</keyword>
<dbReference type="GO" id="GO:0015031">
    <property type="term" value="P:protein transport"/>
    <property type="evidence" value="ECO:0007669"/>
    <property type="project" value="UniProtKB-KW"/>
</dbReference>
<dbReference type="SUPFAM" id="SSF54523">
    <property type="entry name" value="Pili subunits"/>
    <property type="match status" value="1"/>
</dbReference>
<feature type="domain" description="Trimeric autotransporter adhesin YadA-like head" evidence="12">
    <location>
        <begin position="1099"/>
        <end position="1125"/>
    </location>
</feature>
<organism evidence="14 15">
    <name type="scientific">Cedecea lapagei</name>
    <dbReference type="NCBI Taxonomy" id="158823"/>
    <lineage>
        <taxon>Bacteria</taxon>
        <taxon>Pseudomonadati</taxon>
        <taxon>Pseudomonadota</taxon>
        <taxon>Gammaproteobacteria</taxon>
        <taxon>Enterobacterales</taxon>
        <taxon>Enterobacteriaceae</taxon>
        <taxon>Cedecea</taxon>
    </lineage>
</organism>
<dbReference type="GO" id="GO:0009279">
    <property type="term" value="C:cell outer membrane"/>
    <property type="evidence" value="ECO:0007669"/>
    <property type="project" value="UniProtKB-SubCell"/>
</dbReference>
<feature type="domain" description="Trimeric autotransporter adhesin YadA-like head" evidence="12">
    <location>
        <begin position="147"/>
        <end position="169"/>
    </location>
</feature>
<feature type="domain" description="Trimeric autotransporter adhesin YadA-like C-terminal membrane anchor" evidence="11">
    <location>
        <begin position="1747"/>
        <end position="1806"/>
    </location>
</feature>
<reference evidence="14 15" key="1">
    <citation type="submission" date="2018-12" db="EMBL/GenBank/DDBJ databases">
        <authorList>
            <consortium name="Pathogen Informatics"/>
        </authorList>
    </citation>
    <scope>NUCLEOTIDE SEQUENCE [LARGE SCALE GENOMIC DNA]</scope>
    <source>
        <strain evidence="14 15">NCTC11466</strain>
    </source>
</reference>
<keyword evidence="4" id="KW-0813">Transport</keyword>
<keyword evidence="6" id="KW-0812">Transmembrane</keyword>
<dbReference type="Pfam" id="PF05658">
    <property type="entry name" value="YadA_head"/>
    <property type="match status" value="15"/>
</dbReference>
<evidence type="ECO:0000313" key="15">
    <source>
        <dbReference type="Proteomes" id="UP000274122"/>
    </source>
</evidence>
<dbReference type="InterPro" id="IPR008640">
    <property type="entry name" value="Adhesin_Head_dom"/>
</dbReference>
<feature type="domain" description="Trimeric autotransporter adhesin YadA-like stalk" evidence="13">
    <location>
        <begin position="1523"/>
        <end position="1562"/>
    </location>
</feature>
<gene>
    <name evidence="14" type="primary">yadA_2</name>
    <name evidence="14" type="ORF">NCTC11466_03670</name>
</gene>
<feature type="domain" description="Trimeric autotransporter adhesin YadA-like stalk" evidence="13">
    <location>
        <begin position="762"/>
        <end position="805"/>
    </location>
</feature>
<feature type="domain" description="Trimeric autotransporter adhesin YadA-like stalk" evidence="13">
    <location>
        <begin position="900"/>
        <end position="943"/>
    </location>
</feature>
<evidence type="ECO:0000256" key="5">
    <source>
        <dbReference type="ARBA" id="ARBA00022452"/>
    </source>
</evidence>
<proteinExistence type="inferred from homology"/>
<dbReference type="KEGG" id="clap:NCTC11466_03670"/>
<feature type="domain" description="Trimeric autotransporter adhesin YadA-like stalk" evidence="13">
    <location>
        <begin position="1361"/>
        <end position="1399"/>
    </location>
</feature>
<dbReference type="InterPro" id="IPR008635">
    <property type="entry name" value="Coiled_stalk_dom"/>
</dbReference>
<feature type="domain" description="Trimeric autotransporter adhesin YadA-like stalk" evidence="13">
    <location>
        <begin position="623"/>
        <end position="667"/>
    </location>
</feature>
<name>A0A3S4KW60_9ENTR</name>
<feature type="domain" description="Trimeric autotransporter adhesin YadA-like head" evidence="12">
    <location>
        <begin position="115"/>
        <end position="141"/>
    </location>
</feature>
<feature type="domain" description="Trimeric autotransporter adhesin YadA-like head" evidence="12">
    <location>
        <begin position="821"/>
        <end position="847"/>
    </location>
</feature>
<dbReference type="Pfam" id="PF05662">
    <property type="entry name" value="YadA_stalk"/>
    <property type="match status" value="12"/>
</dbReference>
<dbReference type="RefSeq" id="WP_164716906.1">
    <property type="nucleotide sequence ID" value="NZ_LR134201.1"/>
</dbReference>
<protein>
    <submittedName>
        <fullName evidence="14">Adhesin yadA</fullName>
    </submittedName>
</protein>
<evidence type="ECO:0000256" key="10">
    <source>
        <dbReference type="ARBA" id="ARBA00023237"/>
    </source>
</evidence>
<evidence type="ECO:0000256" key="6">
    <source>
        <dbReference type="ARBA" id="ARBA00022692"/>
    </source>
</evidence>
<feature type="domain" description="Trimeric autotransporter adhesin YadA-like head" evidence="12">
    <location>
        <begin position="1459"/>
        <end position="1485"/>
    </location>
</feature>
<comment type="similarity">
    <text evidence="3">Belongs to the autotransporter-2 (AT-2) (TC 1.B.40) family.</text>
</comment>
<dbReference type="Gene3D" id="2.60.40.4050">
    <property type="match status" value="1"/>
</dbReference>
<accession>A0A3S4KW60</accession>
<dbReference type="Gene3D" id="3.30.1300.30">
    <property type="entry name" value="GSPII I/J protein-like"/>
    <property type="match status" value="1"/>
</dbReference>
<evidence type="ECO:0000259" key="12">
    <source>
        <dbReference type="Pfam" id="PF05658"/>
    </source>
</evidence>
<dbReference type="Gene3D" id="2.150.10.10">
    <property type="entry name" value="Serralysin-like metalloprotease, C-terminal"/>
    <property type="match status" value="11"/>
</dbReference>
<comment type="subcellular location">
    <subcellularLocation>
        <location evidence="2">Cell outer membrane</location>
    </subcellularLocation>
    <subcellularLocation>
        <location evidence="1">Cell surface</location>
    </subcellularLocation>
</comment>